<comment type="caution">
    <text evidence="9">The sequence shown here is derived from an EMBL/GenBank/DDBJ whole genome shotgun (WGS) entry which is preliminary data.</text>
</comment>
<dbReference type="Proteomes" id="UP000799777">
    <property type="component" value="Unassembled WGS sequence"/>
</dbReference>
<dbReference type="PRINTS" id="PR00463">
    <property type="entry name" value="EP450I"/>
</dbReference>
<feature type="transmembrane region" description="Helical" evidence="8">
    <location>
        <begin position="298"/>
        <end position="320"/>
    </location>
</feature>
<dbReference type="OrthoDB" id="1470350at2759"/>
<dbReference type="InterPro" id="IPR017972">
    <property type="entry name" value="Cyt_P450_CS"/>
</dbReference>
<sequence length="499" mass="56556">MLKNISTSQVVGLALVALAVRWLARGIYRVYFHPLSRFPGPKLSAFTRFPHHRAVGKGKLPQYVAKLHEQYGEVVRISPDELSFLHANAWRDIHGHGPKESKGSAPPKNFHRYTKPWNGVSHLITIEDPAEHAATRKIFTTAFSDRALMQQAPLFTKYADKLVACLQKGGTFDLVSMYNFTTFDVMSNLAFGESLHMLEQGAYNPWVSIIFQNIRISVLLGRIYFYYPLATYLIRRLLHKRIATAQQAHFNFSSSRVTKRLEKGRQSDGVDLWDLILQQEEKGGKSVLTRGQMDANSGLFMVAGTETTATLLAGLTFMLLKHPDKMDKLKEEVRATFTSSDEITMEVLQAMPYLNACIKEALRKYPPVPVGMPHLTPREGSTVCGYFVPPGITVSAPHLAIYTSSRMFTDPLSFIPERWIGDSRYANDERAVLQPFSYGARDCLGKNMAYHEMRLILAKVVFNFDLELMPENGDWFDQEVFTLWQKKPLMVDVRPVKSA</sequence>
<accession>A0A9P4HHF9</accession>
<dbReference type="PANTHER" id="PTHR24305:SF210">
    <property type="entry name" value="CYTOCHROME P450 MONOOXYGENASE ASQL-RELATED"/>
    <property type="match status" value="1"/>
</dbReference>
<dbReference type="PANTHER" id="PTHR24305">
    <property type="entry name" value="CYTOCHROME P450"/>
    <property type="match status" value="1"/>
</dbReference>
<dbReference type="GO" id="GO:0004497">
    <property type="term" value="F:monooxygenase activity"/>
    <property type="evidence" value="ECO:0007669"/>
    <property type="project" value="UniProtKB-KW"/>
</dbReference>
<dbReference type="InterPro" id="IPR001128">
    <property type="entry name" value="Cyt_P450"/>
</dbReference>
<comment type="cofactor">
    <cofactor evidence="1 6">
        <name>heme</name>
        <dbReference type="ChEBI" id="CHEBI:30413"/>
    </cofactor>
</comment>
<dbReference type="PRINTS" id="PR00385">
    <property type="entry name" value="P450"/>
</dbReference>
<name>A0A9P4HHF9_9PLEO</name>
<keyword evidence="8" id="KW-0812">Transmembrane</keyword>
<evidence type="ECO:0000313" key="10">
    <source>
        <dbReference type="Proteomes" id="UP000799777"/>
    </source>
</evidence>
<keyword evidence="7" id="KW-0560">Oxidoreductase</keyword>
<evidence type="ECO:0000256" key="8">
    <source>
        <dbReference type="SAM" id="Phobius"/>
    </source>
</evidence>
<dbReference type="PROSITE" id="PS00086">
    <property type="entry name" value="CYTOCHROME_P450"/>
    <property type="match status" value="1"/>
</dbReference>
<organism evidence="9 10">
    <name type="scientific">Setomelanomma holmii</name>
    <dbReference type="NCBI Taxonomy" id="210430"/>
    <lineage>
        <taxon>Eukaryota</taxon>
        <taxon>Fungi</taxon>
        <taxon>Dikarya</taxon>
        <taxon>Ascomycota</taxon>
        <taxon>Pezizomycotina</taxon>
        <taxon>Dothideomycetes</taxon>
        <taxon>Pleosporomycetidae</taxon>
        <taxon>Pleosporales</taxon>
        <taxon>Pleosporineae</taxon>
        <taxon>Phaeosphaeriaceae</taxon>
        <taxon>Setomelanomma</taxon>
    </lineage>
</organism>
<evidence type="ECO:0000313" key="9">
    <source>
        <dbReference type="EMBL" id="KAF2034339.1"/>
    </source>
</evidence>
<dbReference type="InterPro" id="IPR036396">
    <property type="entry name" value="Cyt_P450_sf"/>
</dbReference>
<evidence type="ECO:0000256" key="4">
    <source>
        <dbReference type="ARBA" id="ARBA00022723"/>
    </source>
</evidence>
<evidence type="ECO:0000256" key="5">
    <source>
        <dbReference type="ARBA" id="ARBA00023004"/>
    </source>
</evidence>
<dbReference type="Gene3D" id="1.10.630.10">
    <property type="entry name" value="Cytochrome P450"/>
    <property type="match status" value="1"/>
</dbReference>
<gene>
    <name evidence="9" type="ORF">EK21DRAFT_107961</name>
</gene>
<keyword evidence="10" id="KW-1185">Reference proteome</keyword>
<dbReference type="GO" id="GO:0020037">
    <property type="term" value="F:heme binding"/>
    <property type="evidence" value="ECO:0007669"/>
    <property type="project" value="InterPro"/>
</dbReference>
<dbReference type="AlphaFoldDB" id="A0A9P4HHF9"/>
<dbReference type="InterPro" id="IPR050121">
    <property type="entry name" value="Cytochrome_P450_monoxygenase"/>
</dbReference>
<dbReference type="CDD" id="cd11058">
    <property type="entry name" value="CYP60B-like"/>
    <property type="match status" value="1"/>
</dbReference>
<protein>
    <submittedName>
        <fullName evidence="9">Cytochrome P450</fullName>
    </submittedName>
</protein>
<keyword evidence="5 6" id="KW-0408">Iron</keyword>
<dbReference type="GO" id="GO:0016705">
    <property type="term" value="F:oxidoreductase activity, acting on paired donors, with incorporation or reduction of molecular oxygen"/>
    <property type="evidence" value="ECO:0007669"/>
    <property type="project" value="InterPro"/>
</dbReference>
<feature type="binding site" description="axial binding residue" evidence="6">
    <location>
        <position position="443"/>
    </location>
    <ligand>
        <name>heme</name>
        <dbReference type="ChEBI" id="CHEBI:30413"/>
    </ligand>
    <ligandPart>
        <name>Fe</name>
        <dbReference type="ChEBI" id="CHEBI:18248"/>
    </ligandPart>
</feature>
<dbReference type="GO" id="GO:0005506">
    <property type="term" value="F:iron ion binding"/>
    <property type="evidence" value="ECO:0007669"/>
    <property type="project" value="InterPro"/>
</dbReference>
<dbReference type="EMBL" id="ML978161">
    <property type="protein sequence ID" value="KAF2034339.1"/>
    <property type="molecule type" value="Genomic_DNA"/>
</dbReference>
<reference evidence="9" key="1">
    <citation type="journal article" date="2020" name="Stud. Mycol.">
        <title>101 Dothideomycetes genomes: a test case for predicting lifestyles and emergence of pathogens.</title>
        <authorList>
            <person name="Haridas S."/>
            <person name="Albert R."/>
            <person name="Binder M."/>
            <person name="Bloem J."/>
            <person name="Labutti K."/>
            <person name="Salamov A."/>
            <person name="Andreopoulos B."/>
            <person name="Baker S."/>
            <person name="Barry K."/>
            <person name="Bills G."/>
            <person name="Bluhm B."/>
            <person name="Cannon C."/>
            <person name="Castanera R."/>
            <person name="Culley D."/>
            <person name="Daum C."/>
            <person name="Ezra D."/>
            <person name="Gonzalez J."/>
            <person name="Henrissat B."/>
            <person name="Kuo A."/>
            <person name="Liang C."/>
            <person name="Lipzen A."/>
            <person name="Lutzoni F."/>
            <person name="Magnuson J."/>
            <person name="Mondo S."/>
            <person name="Nolan M."/>
            <person name="Ohm R."/>
            <person name="Pangilinan J."/>
            <person name="Park H.-J."/>
            <person name="Ramirez L."/>
            <person name="Alfaro M."/>
            <person name="Sun H."/>
            <person name="Tritt A."/>
            <person name="Yoshinaga Y."/>
            <person name="Zwiers L.-H."/>
            <person name="Turgeon B."/>
            <person name="Goodwin S."/>
            <person name="Spatafora J."/>
            <person name="Crous P."/>
            <person name="Grigoriev I."/>
        </authorList>
    </citation>
    <scope>NUCLEOTIDE SEQUENCE</scope>
    <source>
        <strain evidence="9">CBS 110217</strain>
    </source>
</reference>
<keyword evidence="8" id="KW-1133">Transmembrane helix</keyword>
<proteinExistence type="inferred from homology"/>
<evidence type="ECO:0000256" key="6">
    <source>
        <dbReference type="PIRSR" id="PIRSR602401-1"/>
    </source>
</evidence>
<evidence type="ECO:0000256" key="2">
    <source>
        <dbReference type="ARBA" id="ARBA00010617"/>
    </source>
</evidence>
<evidence type="ECO:0000256" key="7">
    <source>
        <dbReference type="RuleBase" id="RU000461"/>
    </source>
</evidence>
<dbReference type="Pfam" id="PF00067">
    <property type="entry name" value="p450"/>
    <property type="match status" value="1"/>
</dbReference>
<comment type="similarity">
    <text evidence="2 7">Belongs to the cytochrome P450 family.</text>
</comment>
<dbReference type="SUPFAM" id="SSF48264">
    <property type="entry name" value="Cytochrome P450"/>
    <property type="match status" value="1"/>
</dbReference>
<keyword evidence="3 6" id="KW-0349">Heme</keyword>
<keyword evidence="8" id="KW-0472">Membrane</keyword>
<keyword evidence="7" id="KW-0503">Monooxygenase</keyword>
<evidence type="ECO:0000256" key="3">
    <source>
        <dbReference type="ARBA" id="ARBA00022617"/>
    </source>
</evidence>
<dbReference type="InterPro" id="IPR002401">
    <property type="entry name" value="Cyt_P450_E_grp-I"/>
</dbReference>
<keyword evidence="4 6" id="KW-0479">Metal-binding</keyword>
<evidence type="ECO:0000256" key="1">
    <source>
        <dbReference type="ARBA" id="ARBA00001971"/>
    </source>
</evidence>